<gene>
    <name evidence="1" type="ORF">TorRG33x02_164810</name>
</gene>
<reference evidence="2" key="1">
    <citation type="submission" date="2016-06" db="EMBL/GenBank/DDBJ databases">
        <title>Parallel loss of symbiosis genes in relatives of nitrogen-fixing non-legume Parasponia.</title>
        <authorList>
            <person name="Van Velzen R."/>
            <person name="Holmer R."/>
            <person name="Bu F."/>
            <person name="Rutten L."/>
            <person name="Van Zeijl A."/>
            <person name="Liu W."/>
            <person name="Santuari L."/>
            <person name="Cao Q."/>
            <person name="Sharma T."/>
            <person name="Shen D."/>
            <person name="Roswanjaya Y."/>
            <person name="Wardhani T."/>
            <person name="Kalhor M.S."/>
            <person name="Jansen J."/>
            <person name="Van den Hoogen J."/>
            <person name="Gungor B."/>
            <person name="Hartog M."/>
            <person name="Hontelez J."/>
            <person name="Verver J."/>
            <person name="Yang W.-C."/>
            <person name="Schijlen E."/>
            <person name="Repin R."/>
            <person name="Schilthuizen M."/>
            <person name="Schranz E."/>
            <person name="Heidstra R."/>
            <person name="Miyata K."/>
            <person name="Fedorova E."/>
            <person name="Kohlen W."/>
            <person name="Bisseling T."/>
            <person name="Smit S."/>
            <person name="Geurts R."/>
        </authorList>
    </citation>
    <scope>NUCLEOTIDE SEQUENCE [LARGE SCALE GENOMIC DNA]</scope>
    <source>
        <strain evidence="2">cv. RG33-2</strain>
    </source>
</reference>
<evidence type="ECO:0000313" key="1">
    <source>
        <dbReference type="EMBL" id="PON87786.1"/>
    </source>
</evidence>
<protein>
    <submittedName>
        <fullName evidence="1">Endonuclease/exonuclease/phosphatase</fullName>
    </submittedName>
</protein>
<keyword evidence="1" id="KW-0269">Exonuclease</keyword>
<name>A0A2P5EQI0_TREOI</name>
<keyword evidence="1" id="KW-0378">Hydrolase</keyword>
<dbReference type="SUPFAM" id="SSF56219">
    <property type="entry name" value="DNase I-like"/>
    <property type="match status" value="1"/>
</dbReference>
<dbReference type="EMBL" id="JXTC01000113">
    <property type="protein sequence ID" value="PON87786.1"/>
    <property type="molecule type" value="Genomic_DNA"/>
</dbReference>
<proteinExistence type="predicted"/>
<keyword evidence="1" id="KW-0255">Endonuclease</keyword>
<dbReference type="GO" id="GO:0004527">
    <property type="term" value="F:exonuclease activity"/>
    <property type="evidence" value="ECO:0007669"/>
    <property type="project" value="UniProtKB-KW"/>
</dbReference>
<dbReference type="Proteomes" id="UP000237000">
    <property type="component" value="Unassembled WGS sequence"/>
</dbReference>
<comment type="caution">
    <text evidence="1">The sequence shown here is derived from an EMBL/GenBank/DDBJ whole genome shotgun (WGS) entry which is preliminary data.</text>
</comment>
<accession>A0A2P5EQI0</accession>
<organism evidence="1 2">
    <name type="scientific">Trema orientale</name>
    <name type="common">Charcoal tree</name>
    <name type="synonym">Celtis orientalis</name>
    <dbReference type="NCBI Taxonomy" id="63057"/>
    <lineage>
        <taxon>Eukaryota</taxon>
        <taxon>Viridiplantae</taxon>
        <taxon>Streptophyta</taxon>
        <taxon>Embryophyta</taxon>
        <taxon>Tracheophyta</taxon>
        <taxon>Spermatophyta</taxon>
        <taxon>Magnoliopsida</taxon>
        <taxon>eudicotyledons</taxon>
        <taxon>Gunneridae</taxon>
        <taxon>Pentapetalae</taxon>
        <taxon>rosids</taxon>
        <taxon>fabids</taxon>
        <taxon>Rosales</taxon>
        <taxon>Cannabaceae</taxon>
        <taxon>Trema</taxon>
    </lineage>
</organism>
<keyword evidence="1" id="KW-0540">Nuclease</keyword>
<dbReference type="GO" id="GO:0004519">
    <property type="term" value="F:endonuclease activity"/>
    <property type="evidence" value="ECO:0007669"/>
    <property type="project" value="UniProtKB-KW"/>
</dbReference>
<keyword evidence="2" id="KW-1185">Reference proteome</keyword>
<dbReference type="InParanoid" id="A0A2P5EQI0"/>
<dbReference type="InterPro" id="IPR036691">
    <property type="entry name" value="Endo/exonu/phosph_ase_sf"/>
</dbReference>
<dbReference type="OrthoDB" id="1113909at2759"/>
<sequence length="312" mass="34253">MGLAEIGTNGLVNNDGSNVVGESDLAIIRGGDVVPSTNCVLPAVVQEVIPVKGKKVLDECITQITTTITSEDTFMLDVKNTSGAKRKILEDPVENEEIGKRLKVGEHGDVNVVMEVSRIISASPETRFASNWAMRVKDQIGFANSFHVNSEGRSGGLLLLWTDEVDVTIKSFSKGHIESIVQLSNGDFNEILSLSEKIGGADHTISAFVNFRLALSDCNLVNLGFQVTPFTWTSVEHGDFENSDHCPIILRMDGGDILLGEPMSRFCSESLWLRSTEFQEEVQTFWLQGSISHDPIEDLNSSIHCYGDHLKR</sequence>
<dbReference type="AlphaFoldDB" id="A0A2P5EQI0"/>
<dbReference type="STRING" id="63057.A0A2P5EQI0"/>
<evidence type="ECO:0000313" key="2">
    <source>
        <dbReference type="Proteomes" id="UP000237000"/>
    </source>
</evidence>